<evidence type="ECO:0000256" key="1">
    <source>
        <dbReference type="ARBA" id="ARBA00004498"/>
    </source>
</evidence>
<keyword evidence="6" id="KW-1185">Reference proteome</keyword>
<dbReference type="InterPro" id="IPR008983">
    <property type="entry name" value="Tumour_necrosis_fac-like_dom"/>
</dbReference>
<dbReference type="InterPro" id="IPR001073">
    <property type="entry name" value="C1q_dom"/>
</dbReference>
<dbReference type="InterPro" id="IPR050392">
    <property type="entry name" value="Collagen/C1q_domain"/>
</dbReference>
<dbReference type="PANTHER" id="PTHR15427">
    <property type="entry name" value="EMILIN ELASTIN MICROFIBRIL INTERFACE-LOCATED PROTEIN ELASTIN MICROFIBRIL INTERFACER"/>
    <property type="match status" value="1"/>
</dbReference>
<name>A0A4W6EIG8_LATCA</name>
<dbReference type="GeneTree" id="ENSGT01140000283540"/>
<keyword evidence="2" id="KW-0964">Secreted</keyword>
<sequence>MYEFDCDKLLFFDAGYFTAPVQGIYYFSFSSFCWPPPEGTCGGNLYQNGNQIVSWYGFSQNHPTSVSNSAILQLQVGDNVNVCLWSNQMINDNVNRYSTFSGFLIFSV</sequence>
<dbReference type="Proteomes" id="UP000314980">
    <property type="component" value="Unassembled WGS sequence"/>
</dbReference>
<dbReference type="InParanoid" id="A0A4W6EIG8"/>
<dbReference type="Pfam" id="PF00386">
    <property type="entry name" value="C1q"/>
    <property type="match status" value="1"/>
</dbReference>
<evidence type="ECO:0000313" key="5">
    <source>
        <dbReference type="Ensembl" id="ENSLCAP00010037557.1"/>
    </source>
</evidence>
<dbReference type="Gene3D" id="2.60.120.40">
    <property type="match status" value="1"/>
</dbReference>
<feature type="domain" description="C1q" evidence="4">
    <location>
        <begin position="1"/>
        <end position="108"/>
    </location>
</feature>
<evidence type="ECO:0000256" key="3">
    <source>
        <dbReference type="ARBA" id="ARBA00022530"/>
    </source>
</evidence>
<reference evidence="5" key="2">
    <citation type="submission" date="2025-08" db="UniProtKB">
        <authorList>
            <consortium name="Ensembl"/>
        </authorList>
    </citation>
    <scope>IDENTIFICATION</scope>
</reference>
<organism evidence="5 6">
    <name type="scientific">Lates calcarifer</name>
    <name type="common">Barramundi</name>
    <name type="synonym">Holocentrus calcarifer</name>
    <dbReference type="NCBI Taxonomy" id="8187"/>
    <lineage>
        <taxon>Eukaryota</taxon>
        <taxon>Metazoa</taxon>
        <taxon>Chordata</taxon>
        <taxon>Craniata</taxon>
        <taxon>Vertebrata</taxon>
        <taxon>Euteleostomi</taxon>
        <taxon>Actinopterygii</taxon>
        <taxon>Neopterygii</taxon>
        <taxon>Teleostei</taxon>
        <taxon>Neoteleostei</taxon>
        <taxon>Acanthomorphata</taxon>
        <taxon>Carangaria</taxon>
        <taxon>Carangaria incertae sedis</taxon>
        <taxon>Centropomidae</taxon>
        <taxon>Lates</taxon>
    </lineage>
</organism>
<reference evidence="5" key="3">
    <citation type="submission" date="2025-09" db="UniProtKB">
        <authorList>
            <consortium name="Ensembl"/>
        </authorList>
    </citation>
    <scope>IDENTIFICATION</scope>
</reference>
<dbReference type="SUPFAM" id="SSF49842">
    <property type="entry name" value="TNF-like"/>
    <property type="match status" value="1"/>
</dbReference>
<proteinExistence type="predicted"/>
<evidence type="ECO:0000256" key="2">
    <source>
        <dbReference type="ARBA" id="ARBA00022525"/>
    </source>
</evidence>
<evidence type="ECO:0000259" key="4">
    <source>
        <dbReference type="PROSITE" id="PS50871"/>
    </source>
</evidence>
<dbReference type="Ensembl" id="ENSLCAT00010038457.1">
    <property type="protein sequence ID" value="ENSLCAP00010037557.1"/>
    <property type="gene ID" value="ENSLCAG00010017604.1"/>
</dbReference>
<dbReference type="PROSITE" id="PS50871">
    <property type="entry name" value="C1Q"/>
    <property type="match status" value="1"/>
</dbReference>
<protein>
    <recommendedName>
        <fullName evidence="4">C1q domain-containing protein</fullName>
    </recommendedName>
</protein>
<keyword evidence="3" id="KW-0272">Extracellular matrix</keyword>
<reference evidence="6" key="1">
    <citation type="submission" date="2015-09" db="EMBL/GenBank/DDBJ databases">
        <authorList>
            <person name="Sai Rama Sridatta P."/>
        </authorList>
    </citation>
    <scope>NUCLEOTIDE SEQUENCE [LARGE SCALE GENOMIC DNA]</scope>
</reference>
<accession>A0A4W6EIG8</accession>
<dbReference type="SMART" id="SM00110">
    <property type="entry name" value="C1Q"/>
    <property type="match status" value="1"/>
</dbReference>
<evidence type="ECO:0000313" key="6">
    <source>
        <dbReference type="Proteomes" id="UP000314980"/>
    </source>
</evidence>
<dbReference type="AlphaFoldDB" id="A0A4W6EIG8"/>
<dbReference type="PRINTS" id="PR00007">
    <property type="entry name" value="COMPLEMNTC1Q"/>
</dbReference>
<dbReference type="PANTHER" id="PTHR15427:SF50">
    <property type="entry name" value="COMPLEMENT C1Q TUMOR NECROSIS FACTOR-RELATED PROTEIN 2-LIKE"/>
    <property type="match status" value="1"/>
</dbReference>
<comment type="subcellular location">
    <subcellularLocation>
        <location evidence="1">Secreted</location>
        <location evidence="1">Extracellular space</location>
        <location evidence="1">Extracellular matrix</location>
    </subcellularLocation>
</comment>